<accession>A0A4R8QRY1</accession>
<reference evidence="3 4" key="1">
    <citation type="submission" date="2018-12" db="EMBL/GenBank/DDBJ databases">
        <title>Genome sequence and assembly of Colletotrichum trifolii.</title>
        <authorList>
            <person name="Gan P."/>
            <person name="Shirasu K."/>
        </authorList>
    </citation>
    <scope>NUCLEOTIDE SEQUENCE [LARGE SCALE GENOMIC DNA]</scope>
    <source>
        <strain evidence="3 4">543-2</strain>
    </source>
</reference>
<dbReference type="AlphaFoldDB" id="A0A4R8QRY1"/>
<dbReference type="InterPro" id="IPR002889">
    <property type="entry name" value="WSC_carb-bd"/>
</dbReference>
<organism evidence="3 4">
    <name type="scientific">Colletotrichum trifolii</name>
    <dbReference type="NCBI Taxonomy" id="5466"/>
    <lineage>
        <taxon>Eukaryota</taxon>
        <taxon>Fungi</taxon>
        <taxon>Dikarya</taxon>
        <taxon>Ascomycota</taxon>
        <taxon>Pezizomycotina</taxon>
        <taxon>Sordariomycetes</taxon>
        <taxon>Hypocreomycetidae</taxon>
        <taxon>Glomerellales</taxon>
        <taxon>Glomerellaceae</taxon>
        <taxon>Colletotrichum</taxon>
        <taxon>Colletotrichum orbiculare species complex</taxon>
    </lineage>
</organism>
<gene>
    <name evidence="3" type="ORF">CTRI78_v009665</name>
</gene>
<proteinExistence type="predicted"/>
<name>A0A4R8QRY1_COLTR</name>
<dbReference type="Proteomes" id="UP000295703">
    <property type="component" value="Unassembled WGS sequence"/>
</dbReference>
<dbReference type="PROSITE" id="PS51212">
    <property type="entry name" value="WSC"/>
    <property type="match status" value="1"/>
</dbReference>
<keyword evidence="4" id="KW-1185">Reference proteome</keyword>
<dbReference type="EMBL" id="RYZW01000137">
    <property type="protein sequence ID" value="TDZ41396.1"/>
    <property type="molecule type" value="Genomic_DNA"/>
</dbReference>
<evidence type="ECO:0000259" key="2">
    <source>
        <dbReference type="PROSITE" id="PS51212"/>
    </source>
</evidence>
<protein>
    <recommendedName>
        <fullName evidence="2">WSC domain-containing protein</fullName>
    </recommendedName>
</protein>
<sequence>MRRSWRILLFALQTSLFNAATALEPAPIANAVYVGCFPDLYYLGFYDELDLGAQSPTDGGDPAGCQQRCRSQRSFRYAAMSGPYCSCSYEGNPPIDRAEAVDDSVCNIPCSRNTSAPCGARGSPSPHTIYQVNDPPTPAPQPGWDYYGCLSANSGPQGTFVEVPGGVGNPVVCQDGCAALGGSYVEMYSFYDGTPTCRCLTAATTPLSGGSFQPEGCTFNCPSNSSAACGGYVITDRNTYTTRPLWTAYIKKTPENPQILFRYVVIGDVFVADFSLGCVDGSVLCRHVHDINVVNRDFDDISVVNRDSDDISVVNRDFDDISVVNRDIHVVDTRDLFDRRDAIDISHPIKRRDIDITINVFTVDIRVVVDDNGSFNVISGLGRLDGFKQLSLKQQLGCWGHFLAQPFFDPFLPLRKRNVIDESPEARRRVNDVCHVRSHRVFGRVSGFNGQRHDCGLRFDWFVPQFSLHAPVWHISVLQ</sequence>
<evidence type="ECO:0000313" key="4">
    <source>
        <dbReference type="Proteomes" id="UP000295703"/>
    </source>
</evidence>
<evidence type="ECO:0000256" key="1">
    <source>
        <dbReference type="SAM" id="SignalP"/>
    </source>
</evidence>
<feature type="signal peptide" evidence="1">
    <location>
        <begin position="1"/>
        <end position="22"/>
    </location>
</feature>
<comment type="caution">
    <text evidence="3">The sequence shown here is derived from an EMBL/GenBank/DDBJ whole genome shotgun (WGS) entry which is preliminary data.</text>
</comment>
<dbReference type="Pfam" id="PF01822">
    <property type="entry name" value="WSC"/>
    <property type="match status" value="1"/>
</dbReference>
<feature type="chain" id="PRO_5020899829" description="WSC domain-containing protein" evidence="1">
    <location>
        <begin position="23"/>
        <end position="479"/>
    </location>
</feature>
<keyword evidence="1" id="KW-0732">Signal</keyword>
<feature type="domain" description="WSC" evidence="2">
    <location>
        <begin position="30"/>
        <end position="133"/>
    </location>
</feature>
<evidence type="ECO:0000313" key="3">
    <source>
        <dbReference type="EMBL" id="TDZ41396.1"/>
    </source>
</evidence>